<keyword evidence="4" id="KW-1185">Reference proteome</keyword>
<evidence type="ECO:0000313" key="4">
    <source>
        <dbReference type="Proteomes" id="UP001219934"/>
    </source>
</evidence>
<dbReference type="SMART" id="SM00216">
    <property type="entry name" value="VWD"/>
    <property type="match status" value="1"/>
</dbReference>
<dbReference type="EMBL" id="JAPTMU010000006">
    <property type="protein sequence ID" value="KAJ4942068.1"/>
    <property type="molecule type" value="Genomic_DNA"/>
</dbReference>
<feature type="signal peptide" evidence="1">
    <location>
        <begin position="1"/>
        <end position="16"/>
    </location>
</feature>
<organism evidence="3 4">
    <name type="scientific">Pogonophryne albipinna</name>
    <dbReference type="NCBI Taxonomy" id="1090488"/>
    <lineage>
        <taxon>Eukaryota</taxon>
        <taxon>Metazoa</taxon>
        <taxon>Chordata</taxon>
        <taxon>Craniata</taxon>
        <taxon>Vertebrata</taxon>
        <taxon>Euteleostomi</taxon>
        <taxon>Actinopterygii</taxon>
        <taxon>Neopterygii</taxon>
        <taxon>Teleostei</taxon>
        <taxon>Neoteleostei</taxon>
        <taxon>Acanthomorphata</taxon>
        <taxon>Eupercaria</taxon>
        <taxon>Perciformes</taxon>
        <taxon>Notothenioidei</taxon>
        <taxon>Pogonophryne</taxon>
    </lineage>
</organism>
<gene>
    <name evidence="3" type="ORF">JOQ06_011938</name>
</gene>
<dbReference type="Pfam" id="PF00094">
    <property type="entry name" value="VWD"/>
    <property type="match status" value="1"/>
</dbReference>
<dbReference type="AlphaFoldDB" id="A0AAD6FNM7"/>
<reference evidence="3" key="1">
    <citation type="submission" date="2022-11" db="EMBL/GenBank/DDBJ databases">
        <title>Chromosome-level genome of Pogonophryne albipinna.</title>
        <authorList>
            <person name="Jo E."/>
        </authorList>
    </citation>
    <scope>NUCLEOTIDE SEQUENCE</scope>
    <source>
        <strain evidence="3">SGF0006</strain>
        <tissue evidence="3">Muscle</tissue>
    </source>
</reference>
<evidence type="ECO:0000256" key="1">
    <source>
        <dbReference type="SAM" id="SignalP"/>
    </source>
</evidence>
<dbReference type="PANTHER" id="PTHR46160:SF9">
    <property type="entry name" value="PROTEIN PRY2-RELATED"/>
    <property type="match status" value="1"/>
</dbReference>
<keyword evidence="1" id="KW-0732">Signal</keyword>
<proteinExistence type="predicted"/>
<name>A0AAD6FNM7_9TELE</name>
<dbReference type="Proteomes" id="UP001219934">
    <property type="component" value="Unassembled WGS sequence"/>
</dbReference>
<dbReference type="PANTHER" id="PTHR46160">
    <property type="entry name" value="ALPHA-TECTORIN-RELATED"/>
    <property type="match status" value="1"/>
</dbReference>
<dbReference type="InterPro" id="IPR001846">
    <property type="entry name" value="VWF_type-D"/>
</dbReference>
<feature type="domain" description="VWFD" evidence="2">
    <location>
        <begin position="38"/>
        <end position="194"/>
    </location>
</feature>
<comment type="caution">
    <text evidence="3">The sequence shown here is derived from an EMBL/GenBank/DDBJ whole genome shotgun (WGS) entry which is preliminary data.</text>
</comment>
<protein>
    <recommendedName>
        <fullName evidence="2">VWFD domain-containing protein</fullName>
    </recommendedName>
</protein>
<evidence type="ECO:0000259" key="2">
    <source>
        <dbReference type="PROSITE" id="PS51233"/>
    </source>
</evidence>
<dbReference type="InterPro" id="IPR052749">
    <property type="entry name" value="Alpha-tectorin"/>
</dbReference>
<feature type="chain" id="PRO_5042184446" description="VWFD domain-containing protein" evidence="1">
    <location>
        <begin position="17"/>
        <end position="194"/>
    </location>
</feature>
<dbReference type="PROSITE" id="PS51233">
    <property type="entry name" value="VWFD"/>
    <property type="match status" value="1"/>
</dbReference>
<sequence>MQFLLLLQVVCKKFTCGPNEKCKVEDGVQKCHPVEYTGTCWALGDPHYHTFDSFNFNFQGTCKYVISKTCGNLDGLVPFSVTERNDNRGNTAVSFVREVDVSVCGYNIILLKNQVGRVMVDGELLNLPVQLGEVSQRGHTAVMETDFGLSVSYDWNSELVIKLPCSYYTSVCVATSTVTTVMSSRIQPAKVSLQ</sequence>
<evidence type="ECO:0000313" key="3">
    <source>
        <dbReference type="EMBL" id="KAJ4942068.1"/>
    </source>
</evidence>
<accession>A0AAD6FNM7</accession>